<name>A0A143DBF7_9PROT</name>
<evidence type="ECO:0000259" key="2">
    <source>
        <dbReference type="Pfam" id="PF00156"/>
    </source>
</evidence>
<gene>
    <name evidence="4" type="ORF">AY555_00615</name>
</gene>
<dbReference type="PANTHER" id="PTHR47505:SF1">
    <property type="entry name" value="DNA UTILIZATION PROTEIN YHGH"/>
    <property type="match status" value="1"/>
</dbReference>
<accession>A0A143DBF7</accession>
<feature type="domain" description="Double zinc ribbon" evidence="3">
    <location>
        <begin position="15"/>
        <end position="72"/>
    </location>
</feature>
<evidence type="ECO:0000256" key="1">
    <source>
        <dbReference type="ARBA" id="ARBA00008007"/>
    </source>
</evidence>
<dbReference type="Pfam" id="PF00156">
    <property type="entry name" value="Pribosyltran"/>
    <property type="match status" value="1"/>
</dbReference>
<dbReference type="AlphaFoldDB" id="A0A143DBF7"/>
<dbReference type="CDD" id="cd06223">
    <property type="entry name" value="PRTases_typeI"/>
    <property type="match status" value="1"/>
</dbReference>
<dbReference type="EMBL" id="CP014525">
    <property type="protein sequence ID" value="AMW33919.1"/>
    <property type="molecule type" value="Genomic_DNA"/>
</dbReference>
<dbReference type="Pfam" id="PF18912">
    <property type="entry name" value="DZR_2"/>
    <property type="match status" value="1"/>
</dbReference>
<dbReference type="KEGG" id="hjo:AY555_00615"/>
<dbReference type="InterPro" id="IPR044005">
    <property type="entry name" value="DZR_2"/>
</dbReference>
<dbReference type="OrthoDB" id="9779910at2"/>
<dbReference type="STRING" id="1549855.AY555_00615"/>
<comment type="similarity">
    <text evidence="1">Belongs to the ComF/GntX family.</text>
</comment>
<sequence length="250" mass="27699">MTIKIDRFFYPVRLALDIVLPPRCLRCGVVTGTSHGVCASCFGTIRFLEAATQCSRCAMPFESLAQGGEHSCEPDHDRILDRVRAATLYDDGTRSMILAFKHADRTDMARGLAAWLARVSADMLHEADLVIPVPLHRWRLLWRRYNQSALLSRALVSFQTRALYCPVSLRRVRATRTQGHFDRIQRHNNVAGAFHVASRYRARLAGRRVLLVDDVMTTGSTLRACASALKDAGAGPVDAVVLARAMGPGL</sequence>
<organism evidence="4 5">
    <name type="scientific">Haematospirillum jordaniae</name>
    <dbReference type="NCBI Taxonomy" id="1549855"/>
    <lineage>
        <taxon>Bacteria</taxon>
        <taxon>Pseudomonadati</taxon>
        <taxon>Pseudomonadota</taxon>
        <taxon>Alphaproteobacteria</taxon>
        <taxon>Rhodospirillales</taxon>
        <taxon>Novispirillaceae</taxon>
        <taxon>Haematospirillum</taxon>
    </lineage>
</organism>
<evidence type="ECO:0000259" key="3">
    <source>
        <dbReference type="Pfam" id="PF18912"/>
    </source>
</evidence>
<proteinExistence type="inferred from homology"/>
<dbReference type="InterPro" id="IPR000836">
    <property type="entry name" value="PRTase_dom"/>
</dbReference>
<dbReference type="Proteomes" id="UP000076066">
    <property type="component" value="Chromosome"/>
</dbReference>
<evidence type="ECO:0000313" key="5">
    <source>
        <dbReference type="Proteomes" id="UP000076066"/>
    </source>
</evidence>
<reference evidence="4 5" key="1">
    <citation type="submission" date="2016-02" db="EMBL/GenBank/DDBJ databases">
        <title>Complete Genome of H5569, the type strain of the newly described species Haematospirillium jordaniae.</title>
        <authorList>
            <person name="Nicholson A.C."/>
            <person name="Humrighouse B.W."/>
            <person name="Loparov V."/>
            <person name="McQuiston J.R."/>
        </authorList>
    </citation>
    <scope>NUCLEOTIDE SEQUENCE [LARGE SCALE GENOMIC DNA]</scope>
    <source>
        <strain evidence="4 5">H5569</strain>
    </source>
</reference>
<feature type="domain" description="Phosphoribosyltransferase" evidence="2">
    <location>
        <begin position="183"/>
        <end position="245"/>
    </location>
</feature>
<keyword evidence="5" id="KW-1185">Reference proteome</keyword>
<dbReference type="SUPFAM" id="SSF53271">
    <property type="entry name" value="PRTase-like"/>
    <property type="match status" value="1"/>
</dbReference>
<dbReference type="RefSeq" id="WP_066132051.1">
    <property type="nucleotide sequence ID" value="NZ_CP014525.1"/>
</dbReference>
<dbReference type="Gene3D" id="3.40.50.2020">
    <property type="match status" value="1"/>
</dbReference>
<dbReference type="InterPro" id="IPR051910">
    <property type="entry name" value="ComF/GntX_DNA_util-trans"/>
</dbReference>
<dbReference type="PANTHER" id="PTHR47505">
    <property type="entry name" value="DNA UTILIZATION PROTEIN YHGH"/>
    <property type="match status" value="1"/>
</dbReference>
<evidence type="ECO:0000313" key="4">
    <source>
        <dbReference type="EMBL" id="AMW33919.1"/>
    </source>
</evidence>
<dbReference type="GeneID" id="53315664"/>
<dbReference type="InterPro" id="IPR029057">
    <property type="entry name" value="PRTase-like"/>
</dbReference>
<protein>
    <recommendedName>
        <fullName evidence="6">Phosphoribosyltransferase domain-containing protein</fullName>
    </recommendedName>
</protein>
<evidence type="ECO:0008006" key="6">
    <source>
        <dbReference type="Google" id="ProtNLM"/>
    </source>
</evidence>